<dbReference type="Pfam" id="PF13439">
    <property type="entry name" value="Glyco_transf_4"/>
    <property type="match status" value="1"/>
</dbReference>
<dbReference type="RefSeq" id="WP_205110690.1">
    <property type="nucleotide sequence ID" value="NZ_BAAAHT010000014.1"/>
</dbReference>
<evidence type="ECO:0000313" key="6">
    <source>
        <dbReference type="EMBL" id="MBM7473336.1"/>
    </source>
</evidence>
<keyword evidence="2 6" id="KW-0328">Glycosyltransferase</keyword>
<evidence type="ECO:0000256" key="1">
    <source>
        <dbReference type="ARBA" id="ARBA00021292"/>
    </source>
</evidence>
<dbReference type="Gene3D" id="3.40.50.2000">
    <property type="entry name" value="Glycogen Phosphorylase B"/>
    <property type="match status" value="2"/>
</dbReference>
<dbReference type="SUPFAM" id="SSF53756">
    <property type="entry name" value="UDP-Glycosyltransferase/glycogen phosphorylase"/>
    <property type="match status" value="1"/>
</dbReference>
<dbReference type="InterPro" id="IPR028098">
    <property type="entry name" value="Glyco_trans_4-like_N"/>
</dbReference>
<dbReference type="CDD" id="cd03814">
    <property type="entry name" value="GT4-like"/>
    <property type="match status" value="1"/>
</dbReference>
<keyword evidence="3 6" id="KW-0808">Transferase</keyword>
<feature type="domain" description="Glycosyltransferase subfamily 4-like N-terminal" evidence="5">
    <location>
        <begin position="14"/>
        <end position="175"/>
    </location>
</feature>
<dbReference type="Proteomes" id="UP000776164">
    <property type="component" value="Unassembled WGS sequence"/>
</dbReference>
<dbReference type="InterPro" id="IPR050194">
    <property type="entry name" value="Glycosyltransferase_grp1"/>
</dbReference>
<dbReference type="PANTHER" id="PTHR45947">
    <property type="entry name" value="SULFOQUINOVOSYL TRANSFERASE SQD2"/>
    <property type="match status" value="1"/>
</dbReference>
<proteinExistence type="predicted"/>
<sequence>MRVAIVTESFLPTVNGVTNSVCKVLDYLRAHGHDAIVICPAAHAPSQYAGFPVYQVPAIAYREFPVGMPSLQVQRILANFTPDVVHAASPFLLGAQAIAAANRLRVPSVAIFQTDVAGYAQRNHLGPATKLAWRFVKWIHDGASLTLVPSTASMDDLQSLGVKRLERWARGVDLQAFHPNNRLRPDAAALRERLSPEGEIVVGYVGRIAPEKQLERLVQLAPLAKPRHENADGRRGLPGIRIVIVGDGPARGQIETLTRGMPVTFLGRLQGAELSAAYASFDIFVHTGTEETFGQTLQEAHAAGLPVVAPRAGGPIDLVDDGRTGYLFDPESAHELRDLVEDLLVSPLLRRRMGEAGRRAVLGRTWERVCDELMGHYKSVVDVPTLGTAGAHRARL</sequence>
<feature type="domain" description="Glycosyl transferase family 1" evidence="4">
    <location>
        <begin position="192"/>
        <end position="359"/>
    </location>
</feature>
<dbReference type="Pfam" id="PF00534">
    <property type="entry name" value="Glycos_transf_1"/>
    <property type="match status" value="1"/>
</dbReference>
<protein>
    <recommendedName>
        <fullName evidence="1">D-inositol 3-phosphate glycosyltransferase</fullName>
    </recommendedName>
</protein>
<evidence type="ECO:0000313" key="7">
    <source>
        <dbReference type="Proteomes" id="UP000776164"/>
    </source>
</evidence>
<evidence type="ECO:0000259" key="4">
    <source>
        <dbReference type="Pfam" id="PF00534"/>
    </source>
</evidence>
<dbReference type="InterPro" id="IPR001296">
    <property type="entry name" value="Glyco_trans_1"/>
</dbReference>
<name>A0ABS2L8B5_9MICO</name>
<dbReference type="EMBL" id="JAFBBU010000001">
    <property type="protein sequence ID" value="MBM7473336.1"/>
    <property type="molecule type" value="Genomic_DNA"/>
</dbReference>
<evidence type="ECO:0000259" key="5">
    <source>
        <dbReference type="Pfam" id="PF13439"/>
    </source>
</evidence>
<accession>A0ABS2L8B5</accession>
<dbReference type="PANTHER" id="PTHR45947:SF3">
    <property type="entry name" value="SULFOQUINOVOSYL TRANSFERASE SQD2"/>
    <property type="match status" value="1"/>
</dbReference>
<comment type="caution">
    <text evidence="6">The sequence shown here is derived from an EMBL/GenBank/DDBJ whole genome shotgun (WGS) entry which is preliminary data.</text>
</comment>
<organism evidence="6 7">
    <name type="scientific">Subtercola frigoramans</name>
    <dbReference type="NCBI Taxonomy" id="120298"/>
    <lineage>
        <taxon>Bacteria</taxon>
        <taxon>Bacillati</taxon>
        <taxon>Actinomycetota</taxon>
        <taxon>Actinomycetes</taxon>
        <taxon>Micrococcales</taxon>
        <taxon>Microbacteriaceae</taxon>
        <taxon>Subtercola</taxon>
    </lineage>
</organism>
<dbReference type="GO" id="GO:0016757">
    <property type="term" value="F:glycosyltransferase activity"/>
    <property type="evidence" value="ECO:0007669"/>
    <property type="project" value="UniProtKB-KW"/>
</dbReference>
<reference evidence="6 7" key="1">
    <citation type="submission" date="2021-01" db="EMBL/GenBank/DDBJ databases">
        <title>Sequencing the genomes of 1000 actinobacteria strains.</title>
        <authorList>
            <person name="Klenk H.-P."/>
        </authorList>
    </citation>
    <scope>NUCLEOTIDE SEQUENCE [LARGE SCALE GENOMIC DNA]</scope>
    <source>
        <strain evidence="6 7">DSM 13057</strain>
    </source>
</reference>
<evidence type="ECO:0000256" key="3">
    <source>
        <dbReference type="ARBA" id="ARBA00022679"/>
    </source>
</evidence>
<gene>
    <name evidence="6" type="ORF">JOE66_002970</name>
</gene>
<keyword evidence="7" id="KW-1185">Reference proteome</keyword>
<evidence type="ECO:0000256" key="2">
    <source>
        <dbReference type="ARBA" id="ARBA00022676"/>
    </source>
</evidence>